<comment type="function">
    <text evidence="11">Part of the ABC transporter complex GsiABCD involved in glutathione import. Responsible for energy coupling to the transport system.</text>
</comment>
<dbReference type="Pfam" id="PF00005">
    <property type="entry name" value="ABC_tran"/>
    <property type="match status" value="1"/>
</dbReference>
<evidence type="ECO:0000313" key="18">
    <source>
        <dbReference type="Proteomes" id="UP000324065"/>
    </source>
</evidence>
<accession>A0A5M6I6G8</accession>
<comment type="similarity">
    <text evidence="12">Belongs to the ABC transporter superfamily. Glutathione importer (TC 3.A.1.5.11) family.</text>
</comment>
<evidence type="ECO:0000256" key="11">
    <source>
        <dbReference type="ARBA" id="ARBA00037530"/>
    </source>
</evidence>
<proteinExistence type="inferred from homology"/>
<sequence>MPRRRPACGPPSLYARAAGCPALHRRRPGRPAGVAAGPGVAGGAAVIVLRDLTVTFRAGARDVHAVRGVSLDVAEGESFGLVGESGSGKSTVLRALSGLNPHWSGRITVAGQDQGRRRPKAFHKRVQMVFQDPYASLHPRQTVDTALSEPLRIHRLTDALNARVERALTDVGLDRSFRFRYPHQLSGGQRQRVAIARALILEPSILLLDEPTSALDVSVQAEILNLLRRLRAARALTLILVSHNLAVVGHMCERMAVMKDGAVIEELTVAQLRAGTVRQAYTRDLLRAGRGYTAGAGAKPPGCGTPWT</sequence>
<keyword evidence="5" id="KW-1003">Cell membrane</keyword>
<evidence type="ECO:0000256" key="15">
    <source>
        <dbReference type="ARBA" id="ARBA00047640"/>
    </source>
</evidence>
<dbReference type="CDD" id="cd03257">
    <property type="entry name" value="ABC_NikE_OppD_transporters"/>
    <property type="match status" value="1"/>
</dbReference>
<keyword evidence="10" id="KW-0472">Membrane</keyword>
<evidence type="ECO:0000313" key="17">
    <source>
        <dbReference type="EMBL" id="KAA5603840.1"/>
    </source>
</evidence>
<reference evidence="17 18" key="1">
    <citation type="submission" date="2019-09" db="EMBL/GenBank/DDBJ databases">
        <title>Genome sequence of Roseospira marina, one of the more divergent members of the non-sulfur purple photosynthetic bacterial family, the Rhodospirillaceae.</title>
        <authorList>
            <person name="Meyer T."/>
            <person name="Kyndt J."/>
        </authorList>
    </citation>
    <scope>NUCLEOTIDE SEQUENCE [LARGE SCALE GENOMIC DNA]</scope>
    <source>
        <strain evidence="17 18">DSM 15113</strain>
    </source>
</reference>
<comment type="catalytic activity">
    <reaction evidence="15">
        <text>glutathione(out) + ATP + H2O = glutathione(in) + ADP + phosphate + H(+)</text>
        <dbReference type="Rhea" id="RHEA:29791"/>
        <dbReference type="ChEBI" id="CHEBI:15377"/>
        <dbReference type="ChEBI" id="CHEBI:15378"/>
        <dbReference type="ChEBI" id="CHEBI:30616"/>
        <dbReference type="ChEBI" id="CHEBI:43474"/>
        <dbReference type="ChEBI" id="CHEBI:57925"/>
        <dbReference type="ChEBI" id="CHEBI:456216"/>
        <dbReference type="EC" id="7.4.2.10"/>
    </reaction>
</comment>
<keyword evidence="6" id="KW-0997">Cell inner membrane</keyword>
<dbReference type="Gene3D" id="3.40.50.300">
    <property type="entry name" value="P-loop containing nucleotide triphosphate hydrolases"/>
    <property type="match status" value="1"/>
</dbReference>
<evidence type="ECO:0000256" key="2">
    <source>
        <dbReference type="ARBA" id="ARBA00004533"/>
    </source>
</evidence>
<evidence type="ECO:0000256" key="3">
    <source>
        <dbReference type="ARBA" id="ARBA00011469"/>
    </source>
</evidence>
<keyword evidence="9" id="KW-1278">Translocase</keyword>
<dbReference type="GO" id="GO:0005886">
    <property type="term" value="C:plasma membrane"/>
    <property type="evidence" value="ECO:0007669"/>
    <property type="project" value="UniProtKB-SubCell"/>
</dbReference>
<dbReference type="PROSITE" id="PS50893">
    <property type="entry name" value="ABC_TRANSPORTER_2"/>
    <property type="match status" value="1"/>
</dbReference>
<keyword evidence="7" id="KW-0547">Nucleotide-binding</keyword>
<dbReference type="InterPro" id="IPR003439">
    <property type="entry name" value="ABC_transporter-like_ATP-bd"/>
</dbReference>
<gene>
    <name evidence="17" type="ORF">F1188_18875</name>
</gene>
<keyword evidence="4" id="KW-0813">Transport</keyword>
<evidence type="ECO:0000259" key="16">
    <source>
        <dbReference type="PROSITE" id="PS50893"/>
    </source>
</evidence>
<evidence type="ECO:0000256" key="14">
    <source>
        <dbReference type="ARBA" id="ARBA00041187"/>
    </source>
</evidence>
<evidence type="ECO:0000256" key="6">
    <source>
        <dbReference type="ARBA" id="ARBA00022519"/>
    </source>
</evidence>
<comment type="subcellular location">
    <subcellularLocation>
        <location evidence="2">Cell inner membrane</location>
    </subcellularLocation>
    <subcellularLocation>
        <location evidence="1">Membrane</location>
        <topology evidence="1">Peripheral membrane protein</topology>
    </subcellularLocation>
</comment>
<comment type="caution">
    <text evidence="17">The sequence shown here is derived from an EMBL/GenBank/DDBJ whole genome shotgun (WGS) entry which is preliminary data.</text>
</comment>
<dbReference type="OrthoDB" id="37801at2"/>
<dbReference type="PANTHER" id="PTHR43776">
    <property type="entry name" value="TRANSPORT ATP-BINDING PROTEIN"/>
    <property type="match status" value="1"/>
</dbReference>
<keyword evidence="8 17" id="KW-0067">ATP-binding</keyword>
<evidence type="ECO:0000256" key="1">
    <source>
        <dbReference type="ARBA" id="ARBA00004170"/>
    </source>
</evidence>
<dbReference type="InterPro" id="IPR017871">
    <property type="entry name" value="ABC_transporter-like_CS"/>
</dbReference>
<evidence type="ECO:0000256" key="8">
    <source>
        <dbReference type="ARBA" id="ARBA00022840"/>
    </source>
</evidence>
<comment type="subunit">
    <text evidence="3">The complex is composed of two ATP-binding proteins (GsiA), two transmembrane proteins (GsiC and GsiD) and a solute-binding protein (GsiB).</text>
</comment>
<name>A0A5M6I6G8_9PROT</name>
<dbReference type="PANTHER" id="PTHR43776:SF15">
    <property type="entry name" value="GLUTATHIONE IMPORT ATP-BINDING PROTEIN GSIA"/>
    <property type="match status" value="1"/>
</dbReference>
<dbReference type="SMART" id="SM00382">
    <property type="entry name" value="AAA"/>
    <property type="match status" value="1"/>
</dbReference>
<dbReference type="InterPro" id="IPR003593">
    <property type="entry name" value="AAA+_ATPase"/>
</dbReference>
<dbReference type="InterPro" id="IPR050319">
    <property type="entry name" value="ABC_transp_ATP-bind"/>
</dbReference>
<evidence type="ECO:0000256" key="10">
    <source>
        <dbReference type="ARBA" id="ARBA00023136"/>
    </source>
</evidence>
<evidence type="ECO:0000256" key="7">
    <source>
        <dbReference type="ARBA" id="ARBA00022741"/>
    </source>
</evidence>
<dbReference type="PROSITE" id="PS00211">
    <property type="entry name" value="ABC_TRANSPORTER_1"/>
    <property type="match status" value="1"/>
</dbReference>
<dbReference type="GO" id="GO:0055085">
    <property type="term" value="P:transmembrane transport"/>
    <property type="evidence" value="ECO:0007669"/>
    <property type="project" value="UniProtKB-ARBA"/>
</dbReference>
<evidence type="ECO:0000256" key="12">
    <source>
        <dbReference type="ARBA" id="ARBA00038416"/>
    </source>
</evidence>
<feature type="domain" description="ABC transporter" evidence="16">
    <location>
        <begin position="49"/>
        <end position="285"/>
    </location>
</feature>
<dbReference type="GO" id="GO:0016887">
    <property type="term" value="F:ATP hydrolysis activity"/>
    <property type="evidence" value="ECO:0007669"/>
    <property type="project" value="InterPro"/>
</dbReference>
<evidence type="ECO:0000256" key="5">
    <source>
        <dbReference type="ARBA" id="ARBA00022475"/>
    </source>
</evidence>
<dbReference type="EC" id="7.4.2.10" evidence="13"/>
<dbReference type="EMBL" id="VWPJ01000029">
    <property type="protein sequence ID" value="KAA5603840.1"/>
    <property type="molecule type" value="Genomic_DNA"/>
</dbReference>
<dbReference type="InterPro" id="IPR027417">
    <property type="entry name" value="P-loop_NTPase"/>
</dbReference>
<dbReference type="GO" id="GO:0005524">
    <property type="term" value="F:ATP binding"/>
    <property type="evidence" value="ECO:0007669"/>
    <property type="project" value="UniProtKB-KW"/>
</dbReference>
<dbReference type="SUPFAM" id="SSF52540">
    <property type="entry name" value="P-loop containing nucleoside triphosphate hydrolases"/>
    <property type="match status" value="1"/>
</dbReference>
<organism evidence="17 18">
    <name type="scientific">Roseospira marina</name>
    <dbReference type="NCBI Taxonomy" id="140057"/>
    <lineage>
        <taxon>Bacteria</taxon>
        <taxon>Pseudomonadati</taxon>
        <taxon>Pseudomonadota</taxon>
        <taxon>Alphaproteobacteria</taxon>
        <taxon>Rhodospirillales</taxon>
        <taxon>Rhodospirillaceae</taxon>
        <taxon>Roseospira</taxon>
    </lineage>
</organism>
<dbReference type="Proteomes" id="UP000324065">
    <property type="component" value="Unassembled WGS sequence"/>
</dbReference>
<evidence type="ECO:0000256" key="13">
    <source>
        <dbReference type="ARBA" id="ARBA00039050"/>
    </source>
</evidence>
<keyword evidence="18" id="KW-1185">Reference proteome</keyword>
<evidence type="ECO:0000256" key="4">
    <source>
        <dbReference type="ARBA" id="ARBA00022448"/>
    </source>
</evidence>
<evidence type="ECO:0000256" key="9">
    <source>
        <dbReference type="ARBA" id="ARBA00022967"/>
    </source>
</evidence>
<dbReference type="AlphaFoldDB" id="A0A5M6I6G8"/>
<protein>
    <recommendedName>
        <fullName evidence="14">Glutathione import ATP-binding protein GsiA</fullName>
        <ecNumber evidence="13">7.4.2.10</ecNumber>
    </recommendedName>
</protein>